<feature type="domain" description="IcmF-related" evidence="4">
    <location>
        <begin position="411"/>
        <end position="727"/>
    </location>
</feature>
<evidence type="ECO:0000259" key="3">
    <source>
        <dbReference type="Pfam" id="PF06744"/>
    </source>
</evidence>
<evidence type="ECO:0000313" key="6">
    <source>
        <dbReference type="EMBL" id="KPC54146.1"/>
    </source>
</evidence>
<keyword evidence="2" id="KW-0472">Membrane</keyword>
<evidence type="ECO:0000313" key="7">
    <source>
        <dbReference type="Proteomes" id="UP000037939"/>
    </source>
</evidence>
<dbReference type="Proteomes" id="UP000037939">
    <property type="component" value="Unassembled WGS sequence"/>
</dbReference>
<dbReference type="InterPro" id="IPR048677">
    <property type="entry name" value="TssM1_hel"/>
</dbReference>
<comment type="caution">
    <text evidence="6">The sequence shown here is derived from an EMBL/GenBank/DDBJ whole genome shotgun (WGS) entry which is preliminary data.</text>
</comment>
<feature type="domain" description="Type VI secretion system component TssM1 helical" evidence="5">
    <location>
        <begin position="890"/>
        <end position="994"/>
    </location>
</feature>
<dbReference type="AlphaFoldDB" id="A0A0N0XLK5"/>
<keyword evidence="2" id="KW-0812">Transmembrane</keyword>
<feature type="transmembrane region" description="Helical" evidence="2">
    <location>
        <begin position="39"/>
        <end position="59"/>
    </location>
</feature>
<dbReference type="Pfam" id="PF06744">
    <property type="entry name" value="IcmF_C"/>
    <property type="match status" value="1"/>
</dbReference>
<evidence type="ECO:0000259" key="4">
    <source>
        <dbReference type="Pfam" id="PF06761"/>
    </source>
</evidence>
<gene>
    <name evidence="6" type="ORF">WG78_05835</name>
</gene>
<dbReference type="InterPro" id="IPR053156">
    <property type="entry name" value="T6SS_TssM-like"/>
</dbReference>
<dbReference type="InterPro" id="IPR009612">
    <property type="entry name" value="IcmF-rel"/>
</dbReference>
<protein>
    <submittedName>
        <fullName evidence="6">Intracellular multiplication and macrophage-killing</fullName>
    </submittedName>
</protein>
<sequence>MLSKLNFIYLGILLLLAVVVGLIFALGAQLGLETLEQRWAAAAVLIAVVAVATMCWQGWRFYQRRHKAVTATGSARVAKPDGPAPKAEDSLLPLRAHLANRYSWLQRRLKPWLLVTGTPELVKAHFPCLVEQQWLDTRQAVLVWAGDKSLAAGKDWRHLRGRLRKPADGIVLVSDGAMPHGNLLAALAHACGYALPVQLLLSPAVAGERAEDAAPVLVQINGKAAGKPDQISAALRQLVAPLTQNAWPALLKRRVAYFDAGLSLWLEQQHQALATWVSQLTRNLQRRQTLAGIWFAPAPAVPDDVQGMAAADEATRMALAVASGDHIVLPGLWLQNFRRQRKAKLRFSGFDWCWSILALCIGLWGAGMVNAYVQNRNLGDQAREDLATLQAAPDLKQAFPALLAVQNDMALLETRVKDGAPWFTRFGLNHNKALLAATWQPYGKAANHWLVQPVQAQLAAQLKVLNAVPMDGADSATPADGAKTNAQAGTAPQDSIGQTGYDTLKTWLMLSQPKHADAAFLAPRLAKTGMVVWPALSADGVDQVAKFYAAHLAAHPQWQLAGNDDVLFSARQTLSGLIDLKQADDTLYHQLLANTKARYPDPTMGTLLGGRDSRGLWSVQGRLPGAFTRQAYDGYVRDSIVQMSKQAVTSGDWVLGQQATQNAVKPEDLQASLTQRYFTDFGYAWQNFLNRLIWVPEANLSGTSEQLRVYADVQQSPLAALLKTIAWQAQAGAQQHSLADSLVAKARGVFTRKDTDPGADAAQAAANAVQANPLAATFGPLLRLGVVAEGNASPSAPAPASADSTLSLQRYLDRVSATRLALDQVKSATDPDAFARQLAQNLFQGKASELIDARNYAGLVAASLGSNYASMGENLFLRPLDQSWRTLMRPASASLNSLWYDSVWAPFNGATGGRFPFNDTDNEVGMGELSRFLAPQGSIAQFAKTQLGGILELQGDQWVPNPLYAQSLRFDPDFLNALNKLSRLSSRMYSEGDARYRFDLMALGHPKLTDSKLTIDGQTLDYFNQKQQWQHFAWPGVPEKAGASLTWTALQTGLQQKEDFSSGWGFVRLLAKAKVEQVDRASWRIDWLLDDGIHLRYALRTQAGEGPLELLQLKGFRLPQRVFITGREPAAGAVTASAVKPAKPINTAGR</sequence>
<dbReference type="EMBL" id="LAQT01000003">
    <property type="protein sequence ID" value="KPC54146.1"/>
    <property type="molecule type" value="Genomic_DNA"/>
</dbReference>
<evidence type="ECO:0000256" key="1">
    <source>
        <dbReference type="SAM" id="MobiDB-lite"/>
    </source>
</evidence>
<feature type="transmembrane region" description="Helical" evidence="2">
    <location>
        <begin position="349"/>
        <end position="373"/>
    </location>
</feature>
<feature type="domain" description="Type VI secretion system IcmF C-terminal" evidence="3">
    <location>
        <begin position="999"/>
        <end position="1102"/>
    </location>
</feature>
<feature type="region of interest" description="Disordered" evidence="1">
    <location>
        <begin position="475"/>
        <end position="497"/>
    </location>
</feature>
<feature type="transmembrane region" description="Helical" evidence="2">
    <location>
        <begin position="7"/>
        <end position="27"/>
    </location>
</feature>
<dbReference type="STRING" id="857265.WG78_05835"/>
<feature type="compositionally biased region" description="Polar residues" evidence="1">
    <location>
        <begin position="484"/>
        <end position="497"/>
    </location>
</feature>
<dbReference type="PANTHER" id="PTHR36153">
    <property type="entry name" value="INNER MEMBRANE PROTEIN-RELATED"/>
    <property type="match status" value="1"/>
</dbReference>
<dbReference type="Pfam" id="PF06761">
    <property type="entry name" value="IcmF-related"/>
    <property type="match status" value="1"/>
</dbReference>
<name>A0A0N0XLK5_9NEIS</name>
<dbReference type="OrthoDB" id="9758229at2"/>
<proteinExistence type="predicted"/>
<dbReference type="Pfam" id="PF21070">
    <property type="entry name" value="IcmF_helical"/>
    <property type="match status" value="1"/>
</dbReference>
<dbReference type="RefSeq" id="WP_053936849.1">
    <property type="nucleotide sequence ID" value="NZ_LAQT01000003.1"/>
</dbReference>
<reference evidence="6 7" key="1">
    <citation type="submission" date="2015-07" db="EMBL/GenBank/DDBJ databases">
        <title>Draft genome sequence of the Amantichitinum ursilacus IGB-41, a new chitin-degrading bacterium.</title>
        <authorList>
            <person name="Kirstahler P."/>
            <person name="Guenther M."/>
            <person name="Grumaz C."/>
            <person name="Rupp S."/>
            <person name="Zibek S."/>
            <person name="Sohn K."/>
        </authorList>
    </citation>
    <scope>NUCLEOTIDE SEQUENCE [LARGE SCALE GENOMIC DNA]</scope>
    <source>
        <strain evidence="6 7">IGB-41</strain>
    </source>
</reference>
<accession>A0A0N0XLK5</accession>
<keyword evidence="2" id="KW-1133">Transmembrane helix</keyword>
<evidence type="ECO:0000256" key="2">
    <source>
        <dbReference type="SAM" id="Phobius"/>
    </source>
</evidence>
<evidence type="ECO:0000259" key="5">
    <source>
        <dbReference type="Pfam" id="PF21070"/>
    </source>
</evidence>
<organism evidence="6 7">
    <name type="scientific">Amantichitinum ursilacus</name>
    <dbReference type="NCBI Taxonomy" id="857265"/>
    <lineage>
        <taxon>Bacteria</taxon>
        <taxon>Pseudomonadati</taxon>
        <taxon>Pseudomonadota</taxon>
        <taxon>Betaproteobacteria</taxon>
        <taxon>Neisseriales</taxon>
        <taxon>Chitinibacteraceae</taxon>
        <taxon>Amantichitinum</taxon>
    </lineage>
</organism>
<keyword evidence="7" id="KW-1185">Reference proteome</keyword>
<dbReference type="InterPro" id="IPR010623">
    <property type="entry name" value="IcmF_C"/>
</dbReference>
<dbReference type="PANTHER" id="PTHR36153:SF1">
    <property type="entry name" value="TYPE VI SECRETION SYSTEM COMPONENT TSSM1"/>
    <property type="match status" value="1"/>
</dbReference>